<keyword evidence="6" id="KW-0732">Signal</keyword>
<feature type="signal peptide" evidence="6">
    <location>
        <begin position="1"/>
        <end position="21"/>
    </location>
</feature>
<sequence>MKFKLRLGFTVLILSLPNVYCNVQECLCNVRDNLTSCTCEGNVPDLPNHLADGDVQVLSVAYGTMKNISTTSLRNYKESLLELAIIRMNHLTHIEDGALDEMPQIKLLRIVHTFLRRLPKIKDLGKIRPLHIVDFESNMIETLESNNIAITTEQLFLDYNRITTIQGWAFEGSQIGKLSFRGNRFLKDLSKDAFSGLKSLRDLDLSETAIQYLPTSGLEELEVLVITNTPSLKTIPSIYDLTHLKKAYLTYFFHCCAFHYPERHDPARHQKYLEAMRKFCSNSVERKARSIDDGGFREFEHDYIEAGIHNHTIFKQNYTEEDMWRFHFDNDEEHMIHEMFHNQSAELPNTKVHVTCGNLTKRQV</sequence>
<dbReference type="AlphaFoldDB" id="A0A4P6D8B6"/>
<comment type="subcellular location">
    <subcellularLocation>
        <location evidence="1">Cell membrane</location>
        <topology evidence="1">Multi-pass membrane protein</topology>
    </subcellularLocation>
</comment>
<dbReference type="Pfam" id="PF13855">
    <property type="entry name" value="LRR_8"/>
    <property type="match status" value="1"/>
</dbReference>
<dbReference type="GO" id="GO:0005886">
    <property type="term" value="C:plasma membrane"/>
    <property type="evidence" value="ECO:0007669"/>
    <property type="project" value="UniProtKB-SubCell"/>
</dbReference>
<evidence type="ECO:0000256" key="5">
    <source>
        <dbReference type="ARBA" id="ARBA00023224"/>
    </source>
</evidence>
<dbReference type="GO" id="GO:0008528">
    <property type="term" value="F:G protein-coupled peptide receptor activity"/>
    <property type="evidence" value="ECO:0007669"/>
    <property type="project" value="TreeGrafter"/>
</dbReference>
<keyword evidence="2" id="KW-0472">Membrane</keyword>
<evidence type="ECO:0000256" key="3">
    <source>
        <dbReference type="ARBA" id="ARBA00023040"/>
    </source>
</evidence>
<dbReference type="EMBL" id="GHKJ01000449">
    <property type="protein sequence ID" value="MOY45479.1"/>
    <property type="molecule type" value="Transcribed_RNA"/>
</dbReference>
<dbReference type="SUPFAM" id="SSF52058">
    <property type="entry name" value="L domain-like"/>
    <property type="match status" value="1"/>
</dbReference>
<proteinExistence type="predicted"/>
<keyword evidence="2" id="KW-1003">Cell membrane</keyword>
<evidence type="ECO:0000256" key="1">
    <source>
        <dbReference type="ARBA" id="ARBA00004651"/>
    </source>
</evidence>
<evidence type="ECO:0000313" key="7">
    <source>
        <dbReference type="EMBL" id="MOY45479.1"/>
    </source>
</evidence>
<dbReference type="VEuPathDB" id="VectorBase:RPRC007243"/>
<reference evidence="7" key="1">
    <citation type="submission" date="2019-04" db="EMBL/GenBank/DDBJ databases">
        <title>Analysis of the testis transcriptome of the Chagas disease vector Rhodnius prolixus.</title>
        <authorList>
            <person name="Cesar J."/>
            <person name="Ribeiro J.M."/>
            <person name="Pereira M.H."/>
            <person name="Araujo R.N."/>
            <person name="Gontijo N.F."/>
            <person name="Pessoa G."/>
            <person name="Sant'Anna M.V."/>
            <person name="Sorgine M.H."/>
            <person name="Majerowicz D."/>
            <person name="Carvalho A.B."/>
            <person name="Braz G."/>
            <person name="Mesquita R."/>
            <person name="Lagerblad P.O."/>
            <person name="Koerich L.B."/>
        </authorList>
    </citation>
    <scope>NUCLEOTIDE SEQUENCE</scope>
</reference>
<protein>
    <submittedName>
        <fullName evidence="7">Putative thyrotropin receptor-like protein panstrongylus lignarius</fullName>
    </submittedName>
</protein>
<evidence type="ECO:0000256" key="6">
    <source>
        <dbReference type="SAM" id="SignalP"/>
    </source>
</evidence>
<name>A0A4P6D8B6_RHOPR</name>
<dbReference type="Gene3D" id="3.80.10.10">
    <property type="entry name" value="Ribonuclease Inhibitor"/>
    <property type="match status" value="1"/>
</dbReference>
<dbReference type="GO" id="GO:0007189">
    <property type="term" value="P:adenylate cyclase-activating G protein-coupled receptor signaling pathway"/>
    <property type="evidence" value="ECO:0007669"/>
    <property type="project" value="TreeGrafter"/>
</dbReference>
<organism evidence="7">
    <name type="scientific">Rhodnius prolixus</name>
    <name type="common">Triatomid bug</name>
    <dbReference type="NCBI Taxonomy" id="13249"/>
    <lineage>
        <taxon>Eukaryota</taxon>
        <taxon>Metazoa</taxon>
        <taxon>Ecdysozoa</taxon>
        <taxon>Arthropoda</taxon>
        <taxon>Hexapoda</taxon>
        <taxon>Insecta</taxon>
        <taxon>Pterygota</taxon>
        <taxon>Neoptera</taxon>
        <taxon>Paraneoptera</taxon>
        <taxon>Hemiptera</taxon>
        <taxon>Heteroptera</taxon>
        <taxon>Panheteroptera</taxon>
        <taxon>Cimicomorpha</taxon>
        <taxon>Reduviidae</taxon>
        <taxon>Triatominae</taxon>
        <taxon>Rhodnius</taxon>
    </lineage>
</organism>
<feature type="chain" id="PRO_5020439734" evidence="6">
    <location>
        <begin position="22"/>
        <end position="364"/>
    </location>
</feature>
<keyword evidence="4 7" id="KW-0675">Receptor</keyword>
<evidence type="ECO:0000256" key="4">
    <source>
        <dbReference type="ARBA" id="ARBA00023170"/>
    </source>
</evidence>
<accession>A0A4P6D8B6</accession>
<keyword evidence="5" id="KW-0807">Transducer</keyword>
<dbReference type="PANTHER" id="PTHR24372:SF74">
    <property type="entry name" value="LP13728P"/>
    <property type="match status" value="1"/>
</dbReference>
<dbReference type="InterPro" id="IPR001611">
    <property type="entry name" value="Leu-rich_rpt"/>
</dbReference>
<evidence type="ECO:0000256" key="2">
    <source>
        <dbReference type="ARBA" id="ARBA00022475"/>
    </source>
</evidence>
<dbReference type="GO" id="GO:0009755">
    <property type="term" value="P:hormone-mediated signaling pathway"/>
    <property type="evidence" value="ECO:0007669"/>
    <property type="project" value="TreeGrafter"/>
</dbReference>
<keyword evidence="3" id="KW-0297">G-protein coupled receptor</keyword>
<dbReference type="PANTHER" id="PTHR24372">
    <property type="entry name" value="GLYCOPROTEIN HORMONE RECEPTOR"/>
    <property type="match status" value="1"/>
</dbReference>
<dbReference type="InterPro" id="IPR032675">
    <property type="entry name" value="LRR_dom_sf"/>
</dbReference>